<reference evidence="9" key="1">
    <citation type="journal article" date="2017" name="Environ. Microbiol. Rep.">
        <title>Genetic Diversity of Marine Anaerobic Ammonium-Oxidizing Bacteria as Revealed by Genomic and Proteomic Analyses of 'Candidatus Scalindua japonica'.</title>
        <authorList>
            <person name="Oshiki M."/>
            <person name="Mizuto K."/>
            <person name="Kimura Z."/>
            <person name="Kindaichi T."/>
            <person name="Satoh H."/>
            <person name="Okabe S."/>
        </authorList>
    </citation>
    <scope>NUCLEOTIDE SEQUENCE [LARGE SCALE GENOMIC DNA]</scope>
    <source>
        <strain evidence="9">husup-a2</strain>
    </source>
</reference>
<keyword evidence="3 6" id="KW-0812">Transmembrane</keyword>
<dbReference type="Proteomes" id="UP000218542">
    <property type="component" value="Unassembled WGS sequence"/>
</dbReference>
<dbReference type="GO" id="GO:0055085">
    <property type="term" value="P:transmembrane transport"/>
    <property type="evidence" value="ECO:0007669"/>
    <property type="project" value="InterPro"/>
</dbReference>
<evidence type="ECO:0000259" key="7">
    <source>
        <dbReference type="Pfam" id="PF03600"/>
    </source>
</evidence>
<proteinExistence type="predicted"/>
<dbReference type="GO" id="GO:0016020">
    <property type="term" value="C:membrane"/>
    <property type="evidence" value="ECO:0007669"/>
    <property type="project" value="UniProtKB-SubCell"/>
</dbReference>
<evidence type="ECO:0000256" key="6">
    <source>
        <dbReference type="SAM" id="Phobius"/>
    </source>
</evidence>
<evidence type="ECO:0000256" key="2">
    <source>
        <dbReference type="ARBA" id="ARBA00022448"/>
    </source>
</evidence>
<feature type="domain" description="Citrate transporter-like" evidence="7">
    <location>
        <begin position="2"/>
        <end position="109"/>
    </location>
</feature>
<evidence type="ECO:0000256" key="5">
    <source>
        <dbReference type="ARBA" id="ARBA00023136"/>
    </source>
</evidence>
<gene>
    <name evidence="8" type="primary">nhaD</name>
    <name evidence="8" type="ORF">SCALIN_C01_0216</name>
</gene>
<keyword evidence="4 6" id="KW-1133">Transmembrane helix</keyword>
<dbReference type="EMBL" id="BAOS01000001">
    <property type="protein sequence ID" value="GAX59285.1"/>
    <property type="molecule type" value="Genomic_DNA"/>
</dbReference>
<dbReference type="PANTHER" id="PTHR43568">
    <property type="entry name" value="P PROTEIN"/>
    <property type="match status" value="1"/>
</dbReference>
<dbReference type="Pfam" id="PF03600">
    <property type="entry name" value="CitMHS"/>
    <property type="match status" value="1"/>
</dbReference>
<comment type="subcellular location">
    <subcellularLocation>
        <location evidence="1">Membrane</location>
        <topology evidence="1">Multi-pass membrane protein</topology>
    </subcellularLocation>
</comment>
<evidence type="ECO:0000256" key="1">
    <source>
        <dbReference type="ARBA" id="ARBA00004141"/>
    </source>
</evidence>
<evidence type="ECO:0000313" key="9">
    <source>
        <dbReference type="Proteomes" id="UP000218542"/>
    </source>
</evidence>
<comment type="caution">
    <text evidence="8">The sequence shown here is derived from an EMBL/GenBank/DDBJ whole genome shotgun (WGS) entry which is preliminary data.</text>
</comment>
<feature type="transmembrane region" description="Helical" evidence="6">
    <location>
        <begin position="102"/>
        <end position="131"/>
    </location>
</feature>
<keyword evidence="2" id="KW-0813">Transport</keyword>
<organism evidence="8 9">
    <name type="scientific">Candidatus Scalindua japonica</name>
    <dbReference type="NCBI Taxonomy" id="1284222"/>
    <lineage>
        <taxon>Bacteria</taxon>
        <taxon>Pseudomonadati</taxon>
        <taxon>Planctomycetota</taxon>
        <taxon>Candidatus Brocadiia</taxon>
        <taxon>Candidatus Brocadiales</taxon>
        <taxon>Candidatus Scalinduaceae</taxon>
        <taxon>Candidatus Scalindua</taxon>
    </lineage>
</organism>
<dbReference type="AlphaFoldDB" id="A0A286TTV5"/>
<protein>
    <submittedName>
        <fullName evidence="8">Na+/H+ antiporter and related arsenite permeases</fullName>
    </submittedName>
</protein>
<dbReference type="PANTHER" id="PTHR43568:SF1">
    <property type="entry name" value="P PROTEIN"/>
    <property type="match status" value="1"/>
</dbReference>
<accession>A0A286TTV5</accession>
<sequence length="157" mass="17572">MLLFVISKVDVEQMLEEIEWDTLLFFSGLFALVGVLEEKGVSEWLAHNVFLRAGDIPYFIVLMVLWVSGLTAGLLNNIPFTIAMVPIVKLMQESNPIPNNILWWALVLGTCFGGNLTILGASVNIVTVGIVKKYKHNISFLEFMRSETRLSGSLKKK</sequence>
<dbReference type="InterPro" id="IPR051475">
    <property type="entry name" value="Diverse_Ion_Transporter"/>
</dbReference>
<name>A0A286TTV5_9BACT</name>
<evidence type="ECO:0000256" key="4">
    <source>
        <dbReference type="ARBA" id="ARBA00022989"/>
    </source>
</evidence>
<dbReference type="InterPro" id="IPR004680">
    <property type="entry name" value="Cit_transptr-like_dom"/>
</dbReference>
<keyword evidence="9" id="KW-1185">Reference proteome</keyword>
<feature type="transmembrane region" description="Helical" evidence="6">
    <location>
        <begin position="58"/>
        <end position="82"/>
    </location>
</feature>
<evidence type="ECO:0000256" key="3">
    <source>
        <dbReference type="ARBA" id="ARBA00022692"/>
    </source>
</evidence>
<evidence type="ECO:0000313" key="8">
    <source>
        <dbReference type="EMBL" id="GAX59285.1"/>
    </source>
</evidence>
<keyword evidence="5 6" id="KW-0472">Membrane</keyword>